<dbReference type="PANTHER" id="PTHR43434">
    <property type="entry name" value="PHOSPHOGLYCOLATE PHOSPHATASE"/>
    <property type="match status" value="1"/>
</dbReference>
<reference evidence="1 2" key="1">
    <citation type="submission" date="2018-12" db="EMBL/GenBank/DDBJ databases">
        <authorList>
            <consortium name="Pathogen Informatics"/>
        </authorList>
    </citation>
    <scope>NUCLEOTIDE SEQUENCE [LARGE SCALE GENOMIC DNA]</scope>
    <source>
        <strain evidence="1 2">NCTC13354</strain>
    </source>
</reference>
<dbReference type="GO" id="GO:0004713">
    <property type="term" value="F:protein tyrosine kinase activity"/>
    <property type="evidence" value="ECO:0007669"/>
    <property type="project" value="TreeGrafter"/>
</dbReference>
<dbReference type="AlphaFoldDB" id="A0A448PC68"/>
<dbReference type="EMBL" id="LR134476">
    <property type="protein sequence ID" value="VEI12561.1"/>
    <property type="molecule type" value="Genomic_DNA"/>
</dbReference>
<dbReference type="SFLD" id="SFLDS00003">
    <property type="entry name" value="Haloacid_Dehalogenase"/>
    <property type="match status" value="1"/>
</dbReference>
<dbReference type="GO" id="GO:0005829">
    <property type="term" value="C:cytosol"/>
    <property type="evidence" value="ECO:0007669"/>
    <property type="project" value="TreeGrafter"/>
</dbReference>
<dbReference type="InterPro" id="IPR050155">
    <property type="entry name" value="HAD-like_hydrolase_sf"/>
</dbReference>
<dbReference type="PANTHER" id="PTHR43434:SF20">
    <property type="entry name" value="5'-NUCLEOTIDASE"/>
    <property type="match status" value="1"/>
</dbReference>
<dbReference type="InterPro" id="IPR023198">
    <property type="entry name" value="PGP-like_dom2"/>
</dbReference>
<dbReference type="InterPro" id="IPR041492">
    <property type="entry name" value="HAD_2"/>
</dbReference>
<dbReference type="Proteomes" id="UP000269542">
    <property type="component" value="Chromosome"/>
</dbReference>
<dbReference type="EC" id="3.1.3.5" evidence="1"/>
<proteinExistence type="predicted"/>
<protein>
    <submittedName>
        <fullName evidence="1">5'-nucleotidase</fullName>
        <ecNumber evidence="1">3.1.3.5</ecNumber>
    </submittedName>
</protein>
<accession>A0A448PC68</accession>
<sequence>MLRAVLFDLDGTIADSAPIITRTIGNTMRELAGLDQPDSAYRRYVGPPLNESFAHLGVPADEITSYIAHYKAAYAKVHHATPVFDGVPELLGAVRDAGFAVGLATSKMEDVAKVVVENLGLTDYFDVLCGSLPGEVELGKPAVVATALTRLHDAGLLEVGVREKQGMDSPLRDDVVMVGDRIYDIEGARLHGIRTILATWGDSWPEEEKLAWRTASTADEVLEILLDARENGIA</sequence>
<evidence type="ECO:0000313" key="2">
    <source>
        <dbReference type="Proteomes" id="UP000269542"/>
    </source>
</evidence>
<dbReference type="SUPFAM" id="SSF56784">
    <property type="entry name" value="HAD-like"/>
    <property type="match status" value="1"/>
</dbReference>
<evidence type="ECO:0000313" key="1">
    <source>
        <dbReference type="EMBL" id="VEI12561.1"/>
    </source>
</evidence>
<dbReference type="InterPro" id="IPR023214">
    <property type="entry name" value="HAD_sf"/>
</dbReference>
<keyword evidence="1" id="KW-0378">Hydrolase</keyword>
<organism evidence="1 2">
    <name type="scientific">Trueperella bialowiezensis</name>
    <dbReference type="NCBI Taxonomy" id="312285"/>
    <lineage>
        <taxon>Bacteria</taxon>
        <taxon>Bacillati</taxon>
        <taxon>Actinomycetota</taxon>
        <taxon>Actinomycetes</taxon>
        <taxon>Actinomycetales</taxon>
        <taxon>Actinomycetaceae</taxon>
        <taxon>Trueperella</taxon>
    </lineage>
</organism>
<dbReference type="Gene3D" id="1.10.150.240">
    <property type="entry name" value="Putative phosphatase, domain 2"/>
    <property type="match status" value="1"/>
</dbReference>
<dbReference type="RefSeq" id="WP_126415758.1">
    <property type="nucleotide sequence ID" value="NZ_LR134476.1"/>
</dbReference>
<dbReference type="OrthoDB" id="9776368at2"/>
<gene>
    <name evidence="1" type="ORF">NCTC13354_00247</name>
</gene>
<dbReference type="Pfam" id="PF13419">
    <property type="entry name" value="HAD_2"/>
    <property type="match status" value="1"/>
</dbReference>
<keyword evidence="2" id="KW-1185">Reference proteome</keyword>
<dbReference type="GO" id="GO:0008253">
    <property type="term" value="F:5'-nucleotidase activity"/>
    <property type="evidence" value="ECO:0007669"/>
    <property type="project" value="UniProtKB-EC"/>
</dbReference>
<name>A0A448PC68_9ACTO</name>
<dbReference type="SFLD" id="SFLDG01129">
    <property type="entry name" value="C1.5:_HAD__Beta-PGM__Phosphata"/>
    <property type="match status" value="1"/>
</dbReference>
<dbReference type="Gene3D" id="3.40.50.1000">
    <property type="entry name" value="HAD superfamily/HAD-like"/>
    <property type="match status" value="1"/>
</dbReference>
<dbReference type="InterPro" id="IPR036412">
    <property type="entry name" value="HAD-like_sf"/>
</dbReference>
<dbReference type="KEGG" id="tbw:NCTC13354_00247"/>